<gene>
    <name evidence="3" type="ORF">D3791_02630</name>
</gene>
<dbReference type="RefSeq" id="WP_172511231.1">
    <property type="nucleotide sequence ID" value="NZ_CP032549.1"/>
</dbReference>
<proteinExistence type="predicted"/>
<organism evidence="3 4">
    <name type="scientific">Glutamicibacter mishrai</name>
    <dbReference type="NCBI Taxonomy" id="1775880"/>
    <lineage>
        <taxon>Bacteria</taxon>
        <taxon>Bacillati</taxon>
        <taxon>Actinomycetota</taxon>
        <taxon>Actinomycetes</taxon>
        <taxon>Micrococcales</taxon>
        <taxon>Micrococcaceae</taxon>
        <taxon>Glutamicibacter</taxon>
    </lineage>
</organism>
<protein>
    <submittedName>
        <fullName evidence="3">Uncharacterized protein</fullName>
    </submittedName>
</protein>
<keyword evidence="2" id="KW-1133">Transmembrane helix</keyword>
<reference evidence="3 4" key="1">
    <citation type="submission" date="2018-09" db="EMBL/GenBank/DDBJ databases">
        <title>Glutamicibacter mishrai S5-52T (LMG 29155T = KCTC 39846T).</title>
        <authorList>
            <person name="Das S.K."/>
        </authorList>
    </citation>
    <scope>NUCLEOTIDE SEQUENCE [LARGE SCALE GENOMIC DNA]</scope>
    <source>
        <strain evidence="3 4">S5-52</strain>
    </source>
</reference>
<feature type="compositionally biased region" description="Low complexity" evidence="1">
    <location>
        <begin position="245"/>
        <end position="265"/>
    </location>
</feature>
<feature type="transmembrane region" description="Helical" evidence="2">
    <location>
        <begin position="26"/>
        <end position="45"/>
    </location>
</feature>
<feature type="compositionally biased region" description="Basic and acidic residues" evidence="1">
    <location>
        <begin position="208"/>
        <end position="225"/>
    </location>
</feature>
<sequence length="287" mass="30589">MAGTSQSASQEVAATKLKIRVRYGRLSVALIGALAIIATVLGVVLAPFTALSFGTVGIFALVAVLSFATLRMLAVRDRNRKLLDHLEATRQKALQTPAFEDAANQVIHRKHDGDEVFDARPGSSRRAPAITAEELRAEALRVAHGHGGVKQPGTWAPTRVPKPTYVEASERIAKAAKSANETTAPRVQKAPLPVEEPLRPSKQISLKASEDAKRLASEVSAEERAAVTSVAAKREESAKDTSAKAPEAPVAEPVVPPVTGTLPTTDLSVSNTKPRLNLDAVMQRRRA</sequence>
<feature type="region of interest" description="Disordered" evidence="1">
    <location>
        <begin position="174"/>
        <end position="287"/>
    </location>
</feature>
<evidence type="ECO:0000256" key="2">
    <source>
        <dbReference type="SAM" id="Phobius"/>
    </source>
</evidence>
<accession>A0A6H0SJE4</accession>
<name>A0A6H0SJE4_9MICC</name>
<evidence type="ECO:0000256" key="1">
    <source>
        <dbReference type="SAM" id="MobiDB-lite"/>
    </source>
</evidence>
<keyword evidence="2" id="KW-0812">Transmembrane</keyword>
<dbReference type="AlphaFoldDB" id="A0A6H0SJE4"/>
<evidence type="ECO:0000313" key="4">
    <source>
        <dbReference type="Proteomes" id="UP000502331"/>
    </source>
</evidence>
<keyword evidence="2" id="KW-0472">Membrane</keyword>
<keyword evidence="4" id="KW-1185">Reference proteome</keyword>
<dbReference type="EMBL" id="CP032549">
    <property type="protein sequence ID" value="QIV86107.1"/>
    <property type="molecule type" value="Genomic_DNA"/>
</dbReference>
<dbReference type="Proteomes" id="UP000502331">
    <property type="component" value="Chromosome"/>
</dbReference>
<feature type="compositionally biased region" description="Basic and acidic residues" evidence="1">
    <location>
        <begin position="232"/>
        <end position="242"/>
    </location>
</feature>
<evidence type="ECO:0000313" key="3">
    <source>
        <dbReference type="EMBL" id="QIV86107.1"/>
    </source>
</evidence>
<feature type="transmembrane region" description="Helical" evidence="2">
    <location>
        <begin position="51"/>
        <end position="73"/>
    </location>
</feature>